<proteinExistence type="predicted"/>
<sequence>MPQTLNLFLTLRLSQDHHWIVGITLLILIFMLIIKWNKTNYFFSYVNSIYDMSFFNKKFSEKRRIELPEVFIFLSSLLGLSFFLYVVTDSSDFNITPYLQIFLLLSIFLLSKYFIEKMAGDLFEIDPLINKYLFFKQGILSWISLFILFPFGLLIYFQNIDHTLSVTLVIALVTVLYIVKLLSYALSYQKHILAYWFYFILYLCAFEIAPYLILFKVFNTD</sequence>
<dbReference type="STRING" id="1189619.pgond44_07850"/>
<feature type="transmembrane region" description="Helical" evidence="1">
    <location>
        <begin position="139"/>
        <end position="157"/>
    </location>
</feature>
<reference evidence="2 3" key="1">
    <citation type="journal article" date="2014" name="Genome Biol. Evol.">
        <title>Extensive gene acquisition in the extremely psychrophilic bacterial species Psychroflexus torquis and the link to sea-ice ecosystem specialism.</title>
        <authorList>
            <person name="Feng S."/>
            <person name="Powell S.M."/>
            <person name="Wilson R."/>
            <person name="Bowman J.P."/>
        </authorList>
    </citation>
    <scope>NUCLEOTIDE SEQUENCE [LARGE SCALE GENOMIC DNA]</scope>
    <source>
        <strain evidence="2 3">ACAM 44</strain>
    </source>
</reference>
<name>N1WQ73_9FLAO</name>
<comment type="caution">
    <text evidence="2">The sequence shown here is derived from an EMBL/GenBank/DDBJ whole genome shotgun (WGS) entry which is preliminary data.</text>
</comment>
<feature type="transmembrane region" description="Helical" evidence="1">
    <location>
        <begin position="195"/>
        <end position="218"/>
    </location>
</feature>
<evidence type="ECO:0008006" key="4">
    <source>
        <dbReference type="Google" id="ProtNLM"/>
    </source>
</evidence>
<feature type="transmembrane region" description="Helical" evidence="1">
    <location>
        <begin position="17"/>
        <end position="34"/>
    </location>
</feature>
<dbReference type="AlphaFoldDB" id="N1WQ73"/>
<evidence type="ECO:0000313" key="3">
    <source>
        <dbReference type="Proteomes" id="UP000012317"/>
    </source>
</evidence>
<feature type="transmembrane region" description="Helical" evidence="1">
    <location>
        <begin position="163"/>
        <end position="183"/>
    </location>
</feature>
<dbReference type="Pfam" id="PF14093">
    <property type="entry name" value="DUF4271"/>
    <property type="match status" value="1"/>
</dbReference>
<keyword evidence="3" id="KW-1185">Reference proteome</keyword>
<organism evidence="2 3">
    <name type="scientific">Psychroflexus gondwanensis ACAM 44</name>
    <dbReference type="NCBI Taxonomy" id="1189619"/>
    <lineage>
        <taxon>Bacteria</taxon>
        <taxon>Pseudomonadati</taxon>
        <taxon>Bacteroidota</taxon>
        <taxon>Flavobacteriia</taxon>
        <taxon>Flavobacteriales</taxon>
        <taxon>Flavobacteriaceae</taxon>
        <taxon>Psychroflexus</taxon>
    </lineage>
</organism>
<evidence type="ECO:0000313" key="2">
    <source>
        <dbReference type="EMBL" id="EMY81135.1"/>
    </source>
</evidence>
<dbReference type="Proteomes" id="UP000012317">
    <property type="component" value="Unassembled WGS sequence"/>
</dbReference>
<feature type="transmembrane region" description="Helical" evidence="1">
    <location>
        <begin position="98"/>
        <end position="115"/>
    </location>
</feature>
<evidence type="ECO:0000256" key="1">
    <source>
        <dbReference type="SAM" id="Phobius"/>
    </source>
</evidence>
<dbReference type="InterPro" id="IPR025367">
    <property type="entry name" value="DUF4271"/>
</dbReference>
<keyword evidence="1" id="KW-0472">Membrane</keyword>
<accession>N1WQ73</accession>
<dbReference type="EMBL" id="APLF01000007">
    <property type="protein sequence ID" value="EMY81135.1"/>
    <property type="molecule type" value="Genomic_DNA"/>
</dbReference>
<dbReference type="PATRIC" id="fig|1189619.4.peg.1616"/>
<protein>
    <recommendedName>
        <fullName evidence="4">DUF4271 domain-containing protein</fullName>
    </recommendedName>
</protein>
<gene>
    <name evidence="2" type="ORF">pgond44_07850</name>
</gene>
<feature type="transmembrane region" description="Helical" evidence="1">
    <location>
        <begin position="67"/>
        <end position="86"/>
    </location>
</feature>
<dbReference type="eggNOG" id="ENOG5030Z2B">
    <property type="taxonomic scope" value="Bacteria"/>
</dbReference>
<keyword evidence="1" id="KW-1133">Transmembrane helix</keyword>
<keyword evidence="1" id="KW-0812">Transmembrane</keyword>